<protein>
    <submittedName>
        <fullName evidence="1">Piso0_005366 protein</fullName>
    </submittedName>
</protein>
<dbReference type="HOGENOM" id="CLU_1619643_0_0_1"/>
<reference evidence="1 2" key="1">
    <citation type="journal article" date="2012" name="G3 (Bethesda)">
        <title>Pichia sorbitophila, an interspecies yeast hybrid reveals early steps of genome resolution following polyploidization.</title>
        <authorList>
            <person name="Leh Louis V."/>
            <person name="Despons L."/>
            <person name="Friedrich A."/>
            <person name="Martin T."/>
            <person name="Durrens P."/>
            <person name="Casaregola S."/>
            <person name="Neuveglise C."/>
            <person name="Fairhead C."/>
            <person name="Marck C."/>
            <person name="Cruz J.A."/>
            <person name="Straub M.L."/>
            <person name="Kugler V."/>
            <person name="Sacerdot C."/>
            <person name="Uzunov Z."/>
            <person name="Thierry A."/>
            <person name="Weiss S."/>
            <person name="Bleykasten C."/>
            <person name="De Montigny J."/>
            <person name="Jacques N."/>
            <person name="Jung P."/>
            <person name="Lemaire M."/>
            <person name="Mallet S."/>
            <person name="Morel G."/>
            <person name="Richard G.F."/>
            <person name="Sarkar A."/>
            <person name="Savel G."/>
            <person name="Schacherer J."/>
            <person name="Seret M.L."/>
            <person name="Talla E."/>
            <person name="Samson G."/>
            <person name="Jubin C."/>
            <person name="Poulain J."/>
            <person name="Vacherie B."/>
            <person name="Barbe V."/>
            <person name="Pelletier E."/>
            <person name="Sherman D.J."/>
            <person name="Westhof E."/>
            <person name="Weissenbach J."/>
            <person name="Baret P.V."/>
            <person name="Wincker P."/>
            <person name="Gaillardin C."/>
            <person name="Dujon B."/>
            <person name="Souciet J.L."/>
        </authorList>
    </citation>
    <scope>NUCLEOTIDE SEQUENCE [LARGE SCALE GENOMIC DNA]</scope>
    <source>
        <strain evidence="2">ATCC MYA-4447 / BCRC 22081 / CBS 7064 / NBRC 10061 / NRRL Y-12695</strain>
    </source>
</reference>
<dbReference type="AlphaFoldDB" id="G8Y4X3"/>
<sequence length="164" mass="17856">MRSIGNVTWRGDSSTSYCCAWCKRAAVPSDHLKPSRRRKFGEATGRHIGAAYSTKDVGPQGSEPRGGPLARYYRRFPRESEVHPVLALVTNLCCSCFGPTPCEKCWVSYGTCSGSGELRAPSQSRDCHEDSGEPHIHRLLQPVVVLWGAETISGRPGGAPARRG</sequence>
<name>G8Y4X3_PICSO</name>
<dbReference type="InParanoid" id="G8Y4X3"/>
<dbReference type="Proteomes" id="UP000005222">
    <property type="component" value="Chromosome M"/>
</dbReference>
<evidence type="ECO:0000313" key="1">
    <source>
        <dbReference type="EMBL" id="CCE85741.1"/>
    </source>
</evidence>
<gene>
    <name evidence="1" type="primary">Piso0_005366</name>
    <name evidence="1" type="ORF">GNLVRS01_PISO0M13256g</name>
</gene>
<proteinExistence type="predicted"/>
<keyword evidence="2" id="KW-1185">Reference proteome</keyword>
<organism evidence="1 2">
    <name type="scientific">Pichia sorbitophila (strain ATCC MYA-4447 / BCRC 22081 / CBS 7064 / NBRC 10061 / NRRL Y-12695)</name>
    <name type="common">Hybrid yeast</name>
    <dbReference type="NCBI Taxonomy" id="559304"/>
    <lineage>
        <taxon>Eukaryota</taxon>
        <taxon>Fungi</taxon>
        <taxon>Dikarya</taxon>
        <taxon>Ascomycota</taxon>
        <taxon>Saccharomycotina</taxon>
        <taxon>Pichiomycetes</taxon>
        <taxon>Debaryomycetaceae</taxon>
        <taxon>Millerozyma</taxon>
    </lineage>
</organism>
<dbReference type="EMBL" id="FO082047">
    <property type="protein sequence ID" value="CCE85741.1"/>
    <property type="molecule type" value="Genomic_DNA"/>
</dbReference>
<evidence type="ECO:0000313" key="2">
    <source>
        <dbReference type="Proteomes" id="UP000005222"/>
    </source>
</evidence>
<accession>G8Y4X3</accession>